<evidence type="ECO:0000313" key="4">
    <source>
        <dbReference type="Proteomes" id="UP000263486"/>
    </source>
</evidence>
<dbReference type="SUPFAM" id="SSF52980">
    <property type="entry name" value="Restriction endonuclease-like"/>
    <property type="match status" value="1"/>
</dbReference>
<dbReference type="HAMAP" id="MF_00048">
    <property type="entry name" value="UPF0102"/>
    <property type="match status" value="1"/>
</dbReference>
<dbReference type="NCBIfam" id="TIGR00252">
    <property type="entry name" value="YraN family protein"/>
    <property type="match status" value="1"/>
</dbReference>
<protein>
    <recommendedName>
        <fullName evidence="2">UPF0102 protein DYH56_02195</fullName>
    </recommendedName>
</protein>
<sequence length="131" mass="15559">MKKKLRWRRKKKMDNRAVGTKYEGIAMSYLAEKGYYQLGRNYYSRYGELDLICRDEKKGEIVFVEVKYRKSEEYGNGLESITRSKQRKLIKTAAVYLKDKKIKDTPYRFDIISILGDEIEHIENAIWGDCL</sequence>
<name>A0ABX9KKG9_9FUSO</name>
<evidence type="ECO:0000313" key="3">
    <source>
        <dbReference type="EMBL" id="REI42979.1"/>
    </source>
</evidence>
<dbReference type="Pfam" id="PF02021">
    <property type="entry name" value="UPF0102"/>
    <property type="match status" value="1"/>
</dbReference>
<dbReference type="Gene3D" id="3.40.1350.10">
    <property type="match status" value="1"/>
</dbReference>
<dbReference type="InterPro" id="IPR011856">
    <property type="entry name" value="tRNA_endonuc-like_dom_sf"/>
</dbReference>
<reference evidence="3 4" key="1">
    <citation type="submission" date="2018-08" db="EMBL/GenBank/DDBJ databases">
        <title>Draft genome sequence of Psychrilyobacter sp. strain SD5 isolated from Black Sea water.</title>
        <authorList>
            <person name="Yadav S."/>
            <person name="Villanueva L."/>
            <person name="Damste J.S.S."/>
        </authorList>
    </citation>
    <scope>NUCLEOTIDE SEQUENCE [LARGE SCALE GENOMIC DNA]</scope>
    <source>
        <strain evidence="3 4">SD5</strain>
    </source>
</reference>
<accession>A0ABX9KKG9</accession>
<dbReference type="PANTHER" id="PTHR34039:SF1">
    <property type="entry name" value="UPF0102 PROTEIN YRAN"/>
    <property type="match status" value="1"/>
</dbReference>
<gene>
    <name evidence="3" type="ORF">DYH56_02195</name>
</gene>
<dbReference type="NCBIfam" id="NF009150">
    <property type="entry name" value="PRK12497.1-3"/>
    <property type="match status" value="1"/>
</dbReference>
<evidence type="ECO:0000256" key="2">
    <source>
        <dbReference type="HAMAP-Rule" id="MF_00048"/>
    </source>
</evidence>
<keyword evidence="4" id="KW-1185">Reference proteome</keyword>
<dbReference type="InterPro" id="IPR003509">
    <property type="entry name" value="UPF0102_YraN-like"/>
</dbReference>
<dbReference type="Proteomes" id="UP000263486">
    <property type="component" value="Unassembled WGS sequence"/>
</dbReference>
<dbReference type="EMBL" id="QUAJ01000002">
    <property type="protein sequence ID" value="REI42979.1"/>
    <property type="molecule type" value="Genomic_DNA"/>
</dbReference>
<organism evidence="3 4">
    <name type="scientific">Psychrilyobacter piezotolerans</name>
    <dbReference type="NCBI Taxonomy" id="2293438"/>
    <lineage>
        <taxon>Bacteria</taxon>
        <taxon>Fusobacteriati</taxon>
        <taxon>Fusobacteriota</taxon>
        <taxon>Fusobacteriia</taxon>
        <taxon>Fusobacteriales</taxon>
        <taxon>Fusobacteriaceae</taxon>
        <taxon>Psychrilyobacter</taxon>
    </lineage>
</organism>
<comment type="similarity">
    <text evidence="1 2">Belongs to the UPF0102 family.</text>
</comment>
<dbReference type="InterPro" id="IPR011335">
    <property type="entry name" value="Restrct_endonuc-II-like"/>
</dbReference>
<dbReference type="CDD" id="cd20736">
    <property type="entry name" value="PoNe_Nuclease"/>
    <property type="match status" value="1"/>
</dbReference>
<comment type="caution">
    <text evidence="3">The sequence shown here is derived from an EMBL/GenBank/DDBJ whole genome shotgun (WGS) entry which is preliminary data.</text>
</comment>
<proteinExistence type="inferred from homology"/>
<dbReference type="PANTHER" id="PTHR34039">
    <property type="entry name" value="UPF0102 PROTEIN YRAN"/>
    <property type="match status" value="1"/>
</dbReference>
<evidence type="ECO:0000256" key="1">
    <source>
        <dbReference type="ARBA" id="ARBA00006738"/>
    </source>
</evidence>